<proteinExistence type="predicted"/>
<organism evidence="1 2">
    <name type="scientific">Luteimonas notoginsengisoli</name>
    <dbReference type="NCBI Taxonomy" id="1578200"/>
    <lineage>
        <taxon>Bacteria</taxon>
        <taxon>Pseudomonadati</taxon>
        <taxon>Pseudomonadota</taxon>
        <taxon>Gammaproteobacteria</taxon>
        <taxon>Lysobacterales</taxon>
        <taxon>Lysobacteraceae</taxon>
        <taxon>Luteimonas</taxon>
    </lineage>
</organism>
<dbReference type="Proteomes" id="UP001595724">
    <property type="component" value="Unassembled WGS sequence"/>
</dbReference>
<evidence type="ECO:0000313" key="2">
    <source>
        <dbReference type="Proteomes" id="UP001595724"/>
    </source>
</evidence>
<evidence type="ECO:0008006" key="3">
    <source>
        <dbReference type="Google" id="ProtNLM"/>
    </source>
</evidence>
<dbReference type="EMBL" id="JBHRYF010000001">
    <property type="protein sequence ID" value="MFC3659033.1"/>
    <property type="molecule type" value="Genomic_DNA"/>
</dbReference>
<protein>
    <recommendedName>
        <fullName evidence="3">Lipoprotein</fullName>
    </recommendedName>
</protein>
<sequence>MTRRLPVLLIALVAGCSTCPDIPDMPDAPQLVRVPVTEYVVPEWLVKPLPEDAPRANTVEEATRLACVRLGTIHVANCRARLGDALRTGKAVDAGDIAACETRAVSKCEVKK</sequence>
<keyword evidence="2" id="KW-1185">Reference proteome</keyword>
<accession>A0ABV7UQT0</accession>
<dbReference type="PROSITE" id="PS51257">
    <property type="entry name" value="PROKAR_LIPOPROTEIN"/>
    <property type="match status" value="1"/>
</dbReference>
<name>A0ABV7UQT0_9GAMM</name>
<dbReference type="RefSeq" id="WP_386706015.1">
    <property type="nucleotide sequence ID" value="NZ_JBHRYF010000001.1"/>
</dbReference>
<evidence type="ECO:0000313" key="1">
    <source>
        <dbReference type="EMBL" id="MFC3659033.1"/>
    </source>
</evidence>
<gene>
    <name evidence="1" type="ORF">ACFOM9_02935</name>
</gene>
<reference evidence="2" key="1">
    <citation type="journal article" date="2019" name="Int. J. Syst. Evol. Microbiol.">
        <title>The Global Catalogue of Microorganisms (GCM) 10K type strain sequencing project: providing services to taxonomists for standard genome sequencing and annotation.</title>
        <authorList>
            <consortium name="The Broad Institute Genomics Platform"/>
            <consortium name="The Broad Institute Genome Sequencing Center for Infectious Disease"/>
            <person name="Wu L."/>
            <person name="Ma J."/>
        </authorList>
    </citation>
    <scope>NUCLEOTIDE SEQUENCE [LARGE SCALE GENOMIC DNA]</scope>
    <source>
        <strain evidence="2">KCTC 42211</strain>
    </source>
</reference>
<comment type="caution">
    <text evidence="1">The sequence shown here is derived from an EMBL/GenBank/DDBJ whole genome shotgun (WGS) entry which is preliminary data.</text>
</comment>